<feature type="non-terminal residue" evidence="2">
    <location>
        <position position="1"/>
    </location>
</feature>
<gene>
    <name evidence="2" type="ORF">AVEN_138355_1</name>
</gene>
<comment type="caution">
    <text evidence="2">The sequence shown here is derived from an EMBL/GenBank/DDBJ whole genome shotgun (WGS) entry which is preliminary data.</text>
</comment>
<evidence type="ECO:0000313" key="3">
    <source>
        <dbReference type="Proteomes" id="UP000499080"/>
    </source>
</evidence>
<dbReference type="Proteomes" id="UP000499080">
    <property type="component" value="Unassembled WGS sequence"/>
</dbReference>
<feature type="region of interest" description="Disordered" evidence="1">
    <location>
        <begin position="26"/>
        <end position="45"/>
    </location>
</feature>
<evidence type="ECO:0000313" key="2">
    <source>
        <dbReference type="EMBL" id="GBN31069.1"/>
    </source>
</evidence>
<sequence length="45" mass="5035">LLRIVGHGIVEDSDTKAIKRDQKVMNTKRNFGPPVSQKADNELKS</sequence>
<keyword evidence="3" id="KW-1185">Reference proteome</keyword>
<dbReference type="EMBL" id="BGPR01206367">
    <property type="protein sequence ID" value="GBN31069.1"/>
    <property type="molecule type" value="Genomic_DNA"/>
</dbReference>
<accession>A0A4Y2MX10</accession>
<reference evidence="2 3" key="1">
    <citation type="journal article" date="2019" name="Sci. Rep.">
        <title>Orb-weaving spider Araneus ventricosus genome elucidates the spidroin gene catalogue.</title>
        <authorList>
            <person name="Kono N."/>
            <person name="Nakamura H."/>
            <person name="Ohtoshi R."/>
            <person name="Moran D.A.P."/>
            <person name="Shinohara A."/>
            <person name="Yoshida Y."/>
            <person name="Fujiwara M."/>
            <person name="Mori M."/>
            <person name="Tomita M."/>
            <person name="Arakawa K."/>
        </authorList>
    </citation>
    <scope>NUCLEOTIDE SEQUENCE [LARGE SCALE GENOMIC DNA]</scope>
</reference>
<name>A0A4Y2MX10_ARAVE</name>
<protein>
    <submittedName>
        <fullName evidence="2">Uncharacterized protein</fullName>
    </submittedName>
</protein>
<dbReference type="AlphaFoldDB" id="A0A4Y2MX10"/>
<organism evidence="2 3">
    <name type="scientific">Araneus ventricosus</name>
    <name type="common">Orbweaver spider</name>
    <name type="synonym">Epeira ventricosa</name>
    <dbReference type="NCBI Taxonomy" id="182803"/>
    <lineage>
        <taxon>Eukaryota</taxon>
        <taxon>Metazoa</taxon>
        <taxon>Ecdysozoa</taxon>
        <taxon>Arthropoda</taxon>
        <taxon>Chelicerata</taxon>
        <taxon>Arachnida</taxon>
        <taxon>Araneae</taxon>
        <taxon>Araneomorphae</taxon>
        <taxon>Entelegynae</taxon>
        <taxon>Araneoidea</taxon>
        <taxon>Araneidae</taxon>
        <taxon>Araneus</taxon>
    </lineage>
</organism>
<evidence type="ECO:0000256" key="1">
    <source>
        <dbReference type="SAM" id="MobiDB-lite"/>
    </source>
</evidence>
<proteinExistence type="predicted"/>